<dbReference type="GO" id="GO:0009055">
    <property type="term" value="F:electron transfer activity"/>
    <property type="evidence" value="ECO:0007669"/>
    <property type="project" value="TreeGrafter"/>
</dbReference>
<gene>
    <name evidence="3" type="ORF">GCM10011396_52420</name>
</gene>
<reference evidence="3" key="2">
    <citation type="submission" date="2020-09" db="EMBL/GenBank/DDBJ databases">
        <authorList>
            <person name="Sun Q."/>
            <person name="Zhou Y."/>
        </authorList>
    </citation>
    <scope>NUCLEOTIDE SEQUENCE</scope>
    <source>
        <strain evidence="3">CGMCC 1.10998</strain>
    </source>
</reference>
<dbReference type="InterPro" id="IPR046980">
    <property type="entry name" value="KefG/KefF"/>
</dbReference>
<keyword evidence="1" id="KW-0560">Oxidoreductase</keyword>
<evidence type="ECO:0000256" key="1">
    <source>
        <dbReference type="ARBA" id="ARBA00023002"/>
    </source>
</evidence>
<organism evidence="3 4">
    <name type="scientific">Undibacterium terreum</name>
    <dbReference type="NCBI Taxonomy" id="1224302"/>
    <lineage>
        <taxon>Bacteria</taxon>
        <taxon>Pseudomonadati</taxon>
        <taxon>Pseudomonadota</taxon>
        <taxon>Betaproteobacteria</taxon>
        <taxon>Burkholderiales</taxon>
        <taxon>Oxalobacteraceae</taxon>
        <taxon>Undibacterium</taxon>
    </lineage>
</organism>
<dbReference type="AlphaFoldDB" id="A0A916XS98"/>
<feature type="domain" description="Flavodoxin-like fold" evidence="2">
    <location>
        <begin position="9"/>
        <end position="172"/>
    </location>
</feature>
<dbReference type="PANTHER" id="PTHR47307">
    <property type="entry name" value="GLUTATHIONE-REGULATED POTASSIUM-EFFLUX SYSTEM ANCILLARY PROTEIN KEFG"/>
    <property type="match status" value="1"/>
</dbReference>
<dbReference type="GO" id="GO:0003955">
    <property type="term" value="F:NAD(P)H dehydrogenase (quinone) activity"/>
    <property type="evidence" value="ECO:0007669"/>
    <property type="project" value="TreeGrafter"/>
</dbReference>
<evidence type="ECO:0000313" key="3">
    <source>
        <dbReference type="EMBL" id="GGC98371.1"/>
    </source>
</evidence>
<dbReference type="Pfam" id="PF02525">
    <property type="entry name" value="Flavodoxin_2"/>
    <property type="match status" value="1"/>
</dbReference>
<sequence>MIQTKPPSILLIYAHPASQSSRVNHRLLDAAHGIPGVHINDLYENYPDFHIDVEREQALLKAADLVVFQHPVHWYGMPSLLKEWIDVVLEHGWAHGSDGNELKDKDCWLVLSTGGTVADYQDGGQHGYPLDTFLMPFLQTATLCGMHWKPPYVLYGAYQASEATVNAHCQHFHDLLTSYPAWPAGLPQTVAASSNKEA</sequence>
<dbReference type="InterPro" id="IPR029039">
    <property type="entry name" value="Flavoprotein-like_sf"/>
</dbReference>
<dbReference type="Proteomes" id="UP000637423">
    <property type="component" value="Unassembled WGS sequence"/>
</dbReference>
<accession>A0A916XS98</accession>
<comment type="caution">
    <text evidence="3">The sequence shown here is derived from an EMBL/GenBank/DDBJ whole genome shotgun (WGS) entry which is preliminary data.</text>
</comment>
<dbReference type="EMBL" id="BMED01000007">
    <property type="protein sequence ID" value="GGC98371.1"/>
    <property type="molecule type" value="Genomic_DNA"/>
</dbReference>
<name>A0A916XS98_9BURK</name>
<dbReference type="RefSeq" id="WP_188569107.1">
    <property type="nucleotide sequence ID" value="NZ_BMED01000007.1"/>
</dbReference>
<dbReference type="PANTHER" id="PTHR47307:SF1">
    <property type="entry name" value="GLUTATHIONE-REGULATED POTASSIUM-EFFLUX SYSTEM ANCILLARY PROTEIN KEFG"/>
    <property type="match status" value="1"/>
</dbReference>
<dbReference type="GO" id="GO:0010181">
    <property type="term" value="F:FMN binding"/>
    <property type="evidence" value="ECO:0007669"/>
    <property type="project" value="TreeGrafter"/>
</dbReference>
<dbReference type="Gene3D" id="3.40.50.360">
    <property type="match status" value="1"/>
</dbReference>
<reference evidence="3" key="1">
    <citation type="journal article" date="2014" name="Int. J. Syst. Evol. Microbiol.">
        <title>Complete genome sequence of Corynebacterium casei LMG S-19264T (=DSM 44701T), isolated from a smear-ripened cheese.</title>
        <authorList>
            <consortium name="US DOE Joint Genome Institute (JGI-PGF)"/>
            <person name="Walter F."/>
            <person name="Albersmeier A."/>
            <person name="Kalinowski J."/>
            <person name="Ruckert C."/>
        </authorList>
    </citation>
    <scope>NUCLEOTIDE SEQUENCE</scope>
    <source>
        <strain evidence="3">CGMCC 1.10998</strain>
    </source>
</reference>
<dbReference type="SUPFAM" id="SSF52218">
    <property type="entry name" value="Flavoproteins"/>
    <property type="match status" value="1"/>
</dbReference>
<keyword evidence="4" id="KW-1185">Reference proteome</keyword>
<evidence type="ECO:0000259" key="2">
    <source>
        <dbReference type="Pfam" id="PF02525"/>
    </source>
</evidence>
<proteinExistence type="predicted"/>
<evidence type="ECO:0000313" key="4">
    <source>
        <dbReference type="Proteomes" id="UP000637423"/>
    </source>
</evidence>
<dbReference type="InterPro" id="IPR003680">
    <property type="entry name" value="Flavodoxin_fold"/>
</dbReference>
<protein>
    <submittedName>
        <fullName evidence="3">NAD(P)H oxidoreductase</fullName>
    </submittedName>
</protein>